<dbReference type="EMBL" id="JAVHNR010000007">
    <property type="protein sequence ID" value="KAK6337092.1"/>
    <property type="molecule type" value="Genomic_DNA"/>
</dbReference>
<organism evidence="1 2">
    <name type="scientific">Orbilia javanica</name>
    <dbReference type="NCBI Taxonomy" id="47235"/>
    <lineage>
        <taxon>Eukaryota</taxon>
        <taxon>Fungi</taxon>
        <taxon>Dikarya</taxon>
        <taxon>Ascomycota</taxon>
        <taxon>Pezizomycotina</taxon>
        <taxon>Orbiliomycetes</taxon>
        <taxon>Orbiliales</taxon>
        <taxon>Orbiliaceae</taxon>
        <taxon>Orbilia</taxon>
    </lineage>
</organism>
<evidence type="ECO:0000313" key="2">
    <source>
        <dbReference type="Proteomes" id="UP001313282"/>
    </source>
</evidence>
<accession>A0AAN8RBS3</accession>
<evidence type="ECO:0000313" key="1">
    <source>
        <dbReference type="EMBL" id="KAK6337092.1"/>
    </source>
</evidence>
<name>A0AAN8RBS3_9PEZI</name>
<reference evidence="1 2" key="1">
    <citation type="submission" date="2019-10" db="EMBL/GenBank/DDBJ databases">
        <authorList>
            <person name="Palmer J.M."/>
        </authorList>
    </citation>
    <scope>NUCLEOTIDE SEQUENCE [LARGE SCALE GENOMIC DNA]</scope>
    <source>
        <strain evidence="1 2">TWF718</strain>
    </source>
</reference>
<keyword evidence="2" id="KW-1185">Reference proteome</keyword>
<comment type="caution">
    <text evidence="1">The sequence shown here is derived from an EMBL/GenBank/DDBJ whole genome shotgun (WGS) entry which is preliminary data.</text>
</comment>
<dbReference type="Proteomes" id="UP001313282">
    <property type="component" value="Unassembled WGS sequence"/>
</dbReference>
<gene>
    <name evidence="1" type="ORF">TWF718_009878</name>
</gene>
<proteinExistence type="predicted"/>
<sequence>MVLIPVFGMTTANAVSERKRFDPVNANQAGFKECRQPLQLAIQRNAGDKIDPIVIGKAKWRTNSTVDFNAQDQPGTITLEYILRFRNQRGQENAELRRGKITISPSKFGLTALPNEINFSMSDMDGSNPRDLTVSMGAGTAYVPNIYISFIPSILQEKLLGIALSTLHPDADPRVDLVMGVVSEGLVFALKTTFQIALPVVGTLLIAVLELPEAIDAGIDVAAALQDLNSALKNHDEPLTRRALVRLCKAFISVGVSAFSMIVNVKGVTSVGKAMGKTVEQLLIANVPRTGLKKGVQDAAVQEGITRIVKILLEAGVPKLNSASSRRRRRIARY</sequence>
<protein>
    <submittedName>
        <fullName evidence="1">Uncharacterized protein</fullName>
    </submittedName>
</protein>
<dbReference type="AlphaFoldDB" id="A0AAN8RBS3"/>